<keyword evidence="4" id="KW-0288">FMN</keyword>
<dbReference type="Gene3D" id="3.20.20.70">
    <property type="entry name" value="Aldolase class I"/>
    <property type="match status" value="1"/>
</dbReference>
<dbReference type="PATRIC" id="fig|742734.4.peg.470"/>
<keyword evidence="3" id="KW-0285">Flavoprotein</keyword>
<keyword evidence="5" id="KW-0560">Oxidoreductase</keyword>
<dbReference type="GeneID" id="93162994"/>
<dbReference type="CDD" id="cd04730">
    <property type="entry name" value="NPD_like"/>
    <property type="match status" value="1"/>
</dbReference>
<dbReference type="SUPFAM" id="SSF51412">
    <property type="entry name" value="Inosine monophosphate dehydrogenase (IMPDH)"/>
    <property type="match status" value="1"/>
</dbReference>
<evidence type="ECO:0000256" key="3">
    <source>
        <dbReference type="ARBA" id="ARBA00022630"/>
    </source>
</evidence>
<evidence type="ECO:0000256" key="5">
    <source>
        <dbReference type="ARBA" id="ARBA00023002"/>
    </source>
</evidence>
<dbReference type="AlphaFoldDB" id="A0A0J9BFR1"/>
<organism evidence="6 7">
    <name type="scientific">[Clostridium] citroniae WAL-19142</name>
    <dbReference type="NCBI Taxonomy" id="742734"/>
    <lineage>
        <taxon>Bacteria</taxon>
        <taxon>Bacillati</taxon>
        <taxon>Bacillota</taxon>
        <taxon>Clostridia</taxon>
        <taxon>Lachnospirales</taxon>
        <taxon>Lachnospiraceae</taxon>
        <taxon>Enterocloster</taxon>
    </lineage>
</organism>
<comment type="function">
    <text evidence="1">Nitronate monooxygenase that uses molecular oxygen to catalyze the oxidative denitrification of alkyl nitronates. Acts on propionate 3-nitronate (P3N), the presumed physiological substrate. Probably functions in the detoxification of P3N, a metabolic poison produced by plants and fungi as a defense mechanism.</text>
</comment>
<dbReference type="Pfam" id="PF03060">
    <property type="entry name" value="NMO"/>
    <property type="match status" value="1"/>
</dbReference>
<sequence length="321" mass="34031">MKTKITEMLHIKHPIIQGGMQNIAYPVLAAAVSNAGGLGTINATNYKTPDSFHEAIREMKQLTDKPFCVNISILPDLDAGDHVRQFIHICGMEQVAAIETAGTKPDKLVSLIHDAGIIHIHKVPAARYGVSAQSCGVDAVTAVGYECGGHPGMDGIGTMVLANEASRSLHIPVIAGGGIVDGRGIAAALALGAEAVVMGTRFLATTEAPISQNHKEWITHSTETSTILIQKSIRNMMRAADNNAARTCLDMEDQGASLQELMSVISGAKGKEAYKTGRLEDGIFPIGMGCCLIRDIKPVGEVMKELVEEMGHALGSVAERM</sequence>
<comment type="caution">
    <text evidence="6">The sequence shown here is derived from an EMBL/GenBank/DDBJ whole genome shotgun (WGS) entry which is preliminary data.</text>
</comment>
<dbReference type="OrthoDB" id="9778912at2"/>
<reference evidence="6 7" key="1">
    <citation type="submission" date="2011-04" db="EMBL/GenBank/DDBJ databases">
        <title>The Genome Sequence of Clostridium citroniae WAL-19142.</title>
        <authorList>
            <consortium name="The Broad Institute Genome Sequencing Platform"/>
            <person name="Earl A."/>
            <person name="Ward D."/>
            <person name="Feldgarden M."/>
            <person name="Gevers D."/>
            <person name="Warren Y.A."/>
            <person name="Tyrrell K.L."/>
            <person name="Citron D.M."/>
            <person name="Goldstein E.J."/>
            <person name="Daigneault M."/>
            <person name="Allen-Vercoe E."/>
            <person name="Young S.K."/>
            <person name="Zeng Q."/>
            <person name="Gargeya S."/>
            <person name="Fitzgerald M."/>
            <person name="Haas B."/>
            <person name="Abouelleil A."/>
            <person name="Alvarado L."/>
            <person name="Arachchi H.M."/>
            <person name="Berlin A."/>
            <person name="Brown A."/>
            <person name="Chapman S.B."/>
            <person name="Chen Z."/>
            <person name="Dunbar C."/>
            <person name="Freedman E."/>
            <person name="Gearin G."/>
            <person name="Gellesch M."/>
            <person name="Goldberg J."/>
            <person name="Griggs A."/>
            <person name="Gujja S."/>
            <person name="Heilman E.R."/>
            <person name="Heiman D."/>
            <person name="Howarth C."/>
            <person name="Larson L."/>
            <person name="Lui A."/>
            <person name="MacDonald P.J."/>
            <person name="Mehta T."/>
            <person name="Montmayeur A."/>
            <person name="Murphy C."/>
            <person name="Neiman D."/>
            <person name="Pearson M."/>
            <person name="Priest M."/>
            <person name="Roberts A."/>
            <person name="Saif S."/>
            <person name="Shea T."/>
            <person name="Shenoy N."/>
            <person name="Sisk P."/>
            <person name="Stolte C."/>
            <person name="Sykes S."/>
            <person name="White J."/>
            <person name="Yandava C."/>
            <person name="Wortman J."/>
            <person name="Nusbaum C."/>
            <person name="Birren B."/>
        </authorList>
    </citation>
    <scope>NUCLEOTIDE SEQUENCE [LARGE SCALE GENOMIC DNA]</scope>
    <source>
        <strain evidence="6 7">WAL-19142</strain>
    </source>
</reference>
<dbReference type="InterPro" id="IPR013785">
    <property type="entry name" value="Aldolase_TIM"/>
</dbReference>
<evidence type="ECO:0000313" key="6">
    <source>
        <dbReference type="EMBL" id="KMW11154.1"/>
    </source>
</evidence>
<accession>A0A0J9BFR1</accession>
<name>A0A0J9BFR1_9FIRM</name>
<dbReference type="InterPro" id="IPR004136">
    <property type="entry name" value="NMO"/>
</dbReference>
<protein>
    <recommendedName>
        <fullName evidence="2">Probable nitronate monooxygenase</fullName>
    </recommendedName>
</protein>
<dbReference type="PANTHER" id="PTHR32332:SF20">
    <property type="entry name" value="2-NITROPROPANE DIOXYGENASE-LIKE PROTEIN"/>
    <property type="match status" value="1"/>
</dbReference>
<gene>
    <name evidence="6" type="ORF">HMPREF9470_00441</name>
</gene>
<evidence type="ECO:0000256" key="4">
    <source>
        <dbReference type="ARBA" id="ARBA00022643"/>
    </source>
</evidence>
<dbReference type="EMBL" id="ADLK01000056">
    <property type="protein sequence ID" value="KMW11154.1"/>
    <property type="molecule type" value="Genomic_DNA"/>
</dbReference>
<evidence type="ECO:0000256" key="1">
    <source>
        <dbReference type="ARBA" id="ARBA00003535"/>
    </source>
</evidence>
<evidence type="ECO:0000313" key="7">
    <source>
        <dbReference type="Proteomes" id="UP000037392"/>
    </source>
</evidence>
<evidence type="ECO:0000256" key="2">
    <source>
        <dbReference type="ARBA" id="ARBA00013457"/>
    </source>
</evidence>
<proteinExistence type="predicted"/>
<dbReference type="PANTHER" id="PTHR32332">
    <property type="entry name" value="2-NITROPROPANE DIOXYGENASE"/>
    <property type="match status" value="1"/>
</dbReference>
<dbReference type="Proteomes" id="UP000037392">
    <property type="component" value="Unassembled WGS sequence"/>
</dbReference>
<dbReference type="GO" id="GO:0018580">
    <property type="term" value="F:nitronate monooxygenase activity"/>
    <property type="evidence" value="ECO:0007669"/>
    <property type="project" value="InterPro"/>
</dbReference>
<dbReference type="RefSeq" id="WP_048929093.1">
    <property type="nucleotide sequence ID" value="NZ_KQ235875.1"/>
</dbReference>